<feature type="region of interest" description="Disordered" evidence="1">
    <location>
        <begin position="154"/>
        <end position="204"/>
    </location>
</feature>
<keyword evidence="3" id="KW-1185">Reference proteome</keyword>
<comment type="caution">
    <text evidence="2">The sequence shown here is derived from an EMBL/GenBank/DDBJ whole genome shotgun (WGS) entry which is preliminary data.</text>
</comment>
<feature type="compositionally biased region" description="Basic and acidic residues" evidence="1">
    <location>
        <begin position="1"/>
        <end position="12"/>
    </location>
</feature>
<organism evidence="2 3">
    <name type="scientific">Lasiosphaeria miniovina</name>
    <dbReference type="NCBI Taxonomy" id="1954250"/>
    <lineage>
        <taxon>Eukaryota</taxon>
        <taxon>Fungi</taxon>
        <taxon>Dikarya</taxon>
        <taxon>Ascomycota</taxon>
        <taxon>Pezizomycotina</taxon>
        <taxon>Sordariomycetes</taxon>
        <taxon>Sordariomycetidae</taxon>
        <taxon>Sordariales</taxon>
        <taxon>Lasiosphaeriaceae</taxon>
        <taxon>Lasiosphaeria</taxon>
    </lineage>
</organism>
<protein>
    <submittedName>
        <fullName evidence="2">Uncharacterized protein</fullName>
    </submittedName>
</protein>
<accession>A0AA40BGR5</accession>
<evidence type="ECO:0000256" key="1">
    <source>
        <dbReference type="SAM" id="MobiDB-lite"/>
    </source>
</evidence>
<feature type="region of interest" description="Disordered" evidence="1">
    <location>
        <begin position="1"/>
        <end position="105"/>
    </location>
</feature>
<proteinExistence type="predicted"/>
<dbReference type="Proteomes" id="UP001172101">
    <property type="component" value="Unassembled WGS sequence"/>
</dbReference>
<gene>
    <name evidence="2" type="ORF">B0T26DRAFT_745905</name>
</gene>
<name>A0AA40BGR5_9PEZI</name>
<dbReference type="GeneID" id="85327898"/>
<dbReference type="AlphaFoldDB" id="A0AA40BGR5"/>
<feature type="compositionally biased region" description="Low complexity" evidence="1">
    <location>
        <begin position="28"/>
        <end position="37"/>
    </location>
</feature>
<feature type="compositionally biased region" description="Basic and acidic residues" evidence="1">
    <location>
        <begin position="174"/>
        <end position="183"/>
    </location>
</feature>
<feature type="compositionally biased region" description="Basic and acidic residues" evidence="1">
    <location>
        <begin position="154"/>
        <end position="165"/>
    </location>
</feature>
<reference evidence="2" key="1">
    <citation type="submission" date="2023-06" db="EMBL/GenBank/DDBJ databases">
        <title>Genome-scale phylogeny and comparative genomics of the fungal order Sordariales.</title>
        <authorList>
            <consortium name="Lawrence Berkeley National Laboratory"/>
            <person name="Hensen N."/>
            <person name="Bonometti L."/>
            <person name="Westerberg I."/>
            <person name="Brannstrom I.O."/>
            <person name="Guillou S."/>
            <person name="Cros-Aarteil S."/>
            <person name="Calhoun S."/>
            <person name="Haridas S."/>
            <person name="Kuo A."/>
            <person name="Mondo S."/>
            <person name="Pangilinan J."/>
            <person name="Riley R."/>
            <person name="LaButti K."/>
            <person name="Andreopoulos B."/>
            <person name="Lipzen A."/>
            <person name="Chen C."/>
            <person name="Yanf M."/>
            <person name="Daum C."/>
            <person name="Ng V."/>
            <person name="Clum A."/>
            <person name="Steindorff A."/>
            <person name="Ohm R."/>
            <person name="Martin F."/>
            <person name="Silar P."/>
            <person name="Natvig D."/>
            <person name="Lalanne C."/>
            <person name="Gautier V."/>
            <person name="Ament-velasquez S.L."/>
            <person name="Kruys A."/>
            <person name="Hutchinson M.I."/>
            <person name="Powell A.J."/>
            <person name="Barry K."/>
            <person name="Miller A.N."/>
            <person name="Grigoriev I.V."/>
            <person name="Debuchy R."/>
            <person name="Gladieux P."/>
            <person name="Thoren M.H."/>
            <person name="Johannesson H."/>
        </authorList>
    </citation>
    <scope>NUCLEOTIDE SEQUENCE</scope>
    <source>
        <strain evidence="2">SMH2392-1A</strain>
    </source>
</reference>
<dbReference type="EMBL" id="JAUIRO010000001">
    <property type="protein sequence ID" value="KAK0733929.1"/>
    <property type="molecule type" value="Genomic_DNA"/>
</dbReference>
<evidence type="ECO:0000313" key="3">
    <source>
        <dbReference type="Proteomes" id="UP001172101"/>
    </source>
</evidence>
<evidence type="ECO:0000313" key="2">
    <source>
        <dbReference type="EMBL" id="KAK0733929.1"/>
    </source>
</evidence>
<sequence>MEEKKPSAESEKVHRRSKRTSSKPPSPSQRLQRAAAMRRQRLAENTSQNIFEPGDKKKPPAVASTPVVPPRRPSARLVVLESSSQRTSSKFTSGEGSMAPAQDDRDIADKDILKGLKIICAASADPDLDNWIRCKTGLRLRRFLADLKTFDTLSEEGKSAVDEQRARRRRAERRRLQAERGAAREVVAQRSMRIQAPPPPGPAG</sequence>
<dbReference type="RefSeq" id="XP_060302806.1">
    <property type="nucleotide sequence ID" value="XM_060444628.1"/>
</dbReference>
<feature type="compositionally biased region" description="Low complexity" evidence="1">
    <location>
        <begin position="75"/>
        <end position="93"/>
    </location>
</feature>